<protein>
    <submittedName>
        <fullName evidence="1">C-type cytochrome biogenesis protein CcmI</fullName>
    </submittedName>
</protein>
<sequence length="166" mass="17232">MTVFWLVVAMLLAGALLMLVPPLWRGGRGATAAVSAGAANLAVYRDQWREAEADLGEGLLAPERPAEVREGHPAALAGRRRGGDGRCRVAPRLSRASAIALLVLLPLASVLTYLQLGDLRPLQASEPPPAAAANGAQHSLTPGQIEARVAALAERLKASPAMPKAG</sequence>
<dbReference type="AlphaFoldDB" id="A0A5C6TYJ8"/>
<accession>A0A5C6TYJ8</accession>
<comment type="caution">
    <text evidence="1">The sequence shown here is derived from an EMBL/GenBank/DDBJ whole genome shotgun (WGS) entry which is preliminary data.</text>
</comment>
<dbReference type="InterPro" id="IPR017560">
    <property type="entry name" value="Cyt_c_biogenesis_CcmI"/>
</dbReference>
<proteinExistence type="predicted"/>
<organism evidence="1 2">
    <name type="scientific">Piscinibacter aquaticus</name>
    <dbReference type="NCBI Taxonomy" id="392597"/>
    <lineage>
        <taxon>Bacteria</taxon>
        <taxon>Pseudomonadati</taxon>
        <taxon>Pseudomonadota</taxon>
        <taxon>Betaproteobacteria</taxon>
        <taxon>Burkholderiales</taxon>
        <taxon>Sphaerotilaceae</taxon>
        <taxon>Piscinibacter</taxon>
    </lineage>
</organism>
<dbReference type="NCBIfam" id="TIGR03142">
    <property type="entry name" value="cytochro_ccmI"/>
    <property type="match status" value="1"/>
</dbReference>
<name>A0A5C6TYJ8_9BURK</name>
<reference evidence="1 2" key="1">
    <citation type="submission" date="2019-08" db="EMBL/GenBank/DDBJ databases">
        <authorList>
            <person name="Khan S.A."/>
            <person name="Jeon C.O."/>
            <person name="Jeong S.E."/>
        </authorList>
    </citation>
    <scope>NUCLEOTIDE SEQUENCE [LARGE SCALE GENOMIC DNA]</scope>
    <source>
        <strain evidence="2">IMCC1728</strain>
    </source>
</reference>
<keyword evidence="2" id="KW-1185">Reference proteome</keyword>
<evidence type="ECO:0000313" key="2">
    <source>
        <dbReference type="Proteomes" id="UP000321832"/>
    </source>
</evidence>
<dbReference type="Proteomes" id="UP000321832">
    <property type="component" value="Unassembled WGS sequence"/>
</dbReference>
<dbReference type="EMBL" id="VOPW01000001">
    <property type="protein sequence ID" value="TXC65210.1"/>
    <property type="molecule type" value="Genomic_DNA"/>
</dbReference>
<gene>
    <name evidence="1" type="primary">ccmI</name>
    <name evidence="1" type="ORF">FSC37_00890</name>
</gene>
<evidence type="ECO:0000313" key="1">
    <source>
        <dbReference type="EMBL" id="TXC65210.1"/>
    </source>
</evidence>